<evidence type="ECO:0000313" key="2">
    <source>
        <dbReference type="Proteomes" id="UP001319200"/>
    </source>
</evidence>
<evidence type="ECO:0000313" key="1">
    <source>
        <dbReference type="EMBL" id="MBT1699476.1"/>
    </source>
</evidence>
<sequence length="182" mass="19326">MGKTKKEKDALSGAAVSQEQTYLDTAKQGGLMLLAAIAAGGAGAAIGKHSLIAGIPITLFGVHKRNKYIIAAGLGLTLSNGFQPKAPPVTTQGIGALDMKQIASEATDRVTTFFKNFADKLYLPKPTEQSATAGLGDDQVTYFVNPYSNKELDMSAIDRIQEQIAEMNRTGTSGLNETDREF</sequence>
<protein>
    <submittedName>
        <fullName evidence="1">Uncharacterized protein</fullName>
    </submittedName>
</protein>
<keyword evidence="2" id="KW-1185">Reference proteome</keyword>
<gene>
    <name evidence="1" type="ORF">KK083_21440</name>
</gene>
<organism evidence="1 2">
    <name type="scientific">Chryseosolibacter histidini</name>
    <dbReference type="NCBI Taxonomy" id="2782349"/>
    <lineage>
        <taxon>Bacteria</taxon>
        <taxon>Pseudomonadati</taxon>
        <taxon>Bacteroidota</taxon>
        <taxon>Cytophagia</taxon>
        <taxon>Cytophagales</taxon>
        <taxon>Chryseotaleaceae</taxon>
        <taxon>Chryseosolibacter</taxon>
    </lineage>
</organism>
<reference evidence="1 2" key="1">
    <citation type="submission" date="2021-05" db="EMBL/GenBank/DDBJ databases">
        <title>A Polyphasic approach of four new species of the genus Ohtaekwangia: Ohtaekwangia histidinii sp. nov., Ohtaekwangia cretensis sp. nov., Ohtaekwangia indiensis sp. nov., Ohtaekwangia reichenbachii sp. nov. from diverse environment.</title>
        <authorList>
            <person name="Octaviana S."/>
        </authorList>
    </citation>
    <scope>NUCLEOTIDE SEQUENCE [LARGE SCALE GENOMIC DNA]</scope>
    <source>
        <strain evidence="1 2">PWU4</strain>
    </source>
</reference>
<dbReference type="RefSeq" id="WP_254167458.1">
    <property type="nucleotide sequence ID" value="NZ_JAHESF010000026.1"/>
</dbReference>
<dbReference type="AlphaFoldDB" id="A0AAP2DND0"/>
<accession>A0AAP2DND0</accession>
<comment type="caution">
    <text evidence="1">The sequence shown here is derived from an EMBL/GenBank/DDBJ whole genome shotgun (WGS) entry which is preliminary data.</text>
</comment>
<name>A0AAP2DND0_9BACT</name>
<dbReference type="Proteomes" id="UP001319200">
    <property type="component" value="Unassembled WGS sequence"/>
</dbReference>
<proteinExistence type="predicted"/>
<dbReference type="EMBL" id="JAHESF010000026">
    <property type="protein sequence ID" value="MBT1699476.1"/>
    <property type="molecule type" value="Genomic_DNA"/>
</dbReference>